<feature type="transmembrane region" description="Helical" evidence="8">
    <location>
        <begin position="209"/>
        <end position="232"/>
    </location>
</feature>
<feature type="transmembrane region" description="Helical" evidence="8">
    <location>
        <begin position="16"/>
        <end position="40"/>
    </location>
</feature>
<feature type="transmembrane region" description="Helical" evidence="8">
    <location>
        <begin position="405"/>
        <end position="426"/>
    </location>
</feature>
<name>A0A6J6DJU6_9ZZZZ</name>
<dbReference type="GO" id="GO:0034204">
    <property type="term" value="P:lipid translocation"/>
    <property type="evidence" value="ECO:0007669"/>
    <property type="project" value="TreeGrafter"/>
</dbReference>
<reference evidence="9" key="1">
    <citation type="submission" date="2020-05" db="EMBL/GenBank/DDBJ databases">
        <authorList>
            <person name="Chiriac C."/>
            <person name="Salcher M."/>
            <person name="Ghai R."/>
            <person name="Kavagutti S V."/>
        </authorList>
    </citation>
    <scope>NUCLEOTIDE SEQUENCE</scope>
</reference>
<keyword evidence="7 8" id="KW-0472">Membrane</keyword>
<evidence type="ECO:0000256" key="7">
    <source>
        <dbReference type="ARBA" id="ARBA00023136"/>
    </source>
</evidence>
<evidence type="ECO:0000313" key="9">
    <source>
        <dbReference type="EMBL" id="CAB4563325.1"/>
    </source>
</evidence>
<keyword evidence="5" id="KW-0573">Peptidoglycan synthesis</keyword>
<gene>
    <name evidence="9" type="ORF">UFOPK1684_00251</name>
</gene>
<keyword evidence="4" id="KW-0133">Cell shape</keyword>
<feature type="transmembrane region" description="Helical" evidence="8">
    <location>
        <begin position="505"/>
        <end position="530"/>
    </location>
</feature>
<keyword evidence="6 8" id="KW-1133">Transmembrane helix</keyword>
<dbReference type="PANTHER" id="PTHR47019">
    <property type="entry name" value="LIPID II FLIPPASE MURJ"/>
    <property type="match status" value="1"/>
</dbReference>
<dbReference type="PANTHER" id="PTHR47019:SF1">
    <property type="entry name" value="LIPID II FLIPPASE MURJ"/>
    <property type="match status" value="1"/>
</dbReference>
<keyword evidence="3 8" id="KW-0812">Transmembrane</keyword>
<organism evidence="9">
    <name type="scientific">freshwater metagenome</name>
    <dbReference type="NCBI Taxonomy" id="449393"/>
    <lineage>
        <taxon>unclassified sequences</taxon>
        <taxon>metagenomes</taxon>
        <taxon>ecological metagenomes</taxon>
    </lineage>
</organism>
<keyword evidence="2" id="KW-1003">Cell membrane</keyword>
<dbReference type="EMBL" id="CAEZTM010000006">
    <property type="protein sequence ID" value="CAB4563325.1"/>
    <property type="molecule type" value="Genomic_DNA"/>
</dbReference>
<proteinExistence type="predicted"/>
<dbReference type="GO" id="GO:0015648">
    <property type="term" value="F:lipid-linked peptidoglycan transporter activity"/>
    <property type="evidence" value="ECO:0007669"/>
    <property type="project" value="TreeGrafter"/>
</dbReference>
<evidence type="ECO:0000256" key="8">
    <source>
        <dbReference type="SAM" id="Phobius"/>
    </source>
</evidence>
<dbReference type="Pfam" id="PF03023">
    <property type="entry name" value="MurJ"/>
    <property type="match status" value="1"/>
</dbReference>
<sequence length="556" mass="58176">MTKAPIAGDSLGRASLFLASGTIVSRLLGFISAIILARTLGIVGSGADTFALANQLPNNIYAIIAGGVLSAVLVPHIVKAGLDTDGGQGFVNKIVTLGFVIFLSVAIVATFFAPALVALYAQQGGAGERGFSPEDMALSIAFAYWCLPQILFYALYSLLSEVLNARKIFGPFTWAPALNNIVAMTGLIVFGALFPSADTGNASAWTSEMVAVLAGSTTLAVAAQALILLAFWRKAGLGFQPDFRWRGVGLATTGKAASWMFGMIVVAQLAGIVQANVASLAAGSDAPSLATLRFSWLIFMLPHSVVAVSLATAYFTKMSTHARDGDLGHVRADFRDSVSRIGLFMVLAAVGLVVVALPFARQFAVSPESVLAMALVIMLYVLGLIPFSVLFVVQRVFYALEDTRTPFFIQVAQALVFVFLALGVATLPTEQIAYGLALSATIAGWLQCVLAVLLLRRKLGGLEASVVLGRFGLFLLASLPSGAAGLGLLLALGGEARGGFLLSSALTAGMGMVAITLVMTLVYATTLILAKNSDMLAVWNPIRSRLGLRDRGNSSA</sequence>
<comment type="subcellular location">
    <subcellularLocation>
        <location evidence="1">Cell membrane</location>
        <topology evidence="1">Multi-pass membrane protein</topology>
    </subcellularLocation>
</comment>
<dbReference type="InterPro" id="IPR004268">
    <property type="entry name" value="MurJ"/>
</dbReference>
<feature type="transmembrane region" description="Helical" evidence="8">
    <location>
        <begin position="467"/>
        <end position="493"/>
    </location>
</feature>
<feature type="transmembrane region" description="Helical" evidence="8">
    <location>
        <begin position="253"/>
        <end position="274"/>
    </location>
</feature>
<evidence type="ECO:0000256" key="4">
    <source>
        <dbReference type="ARBA" id="ARBA00022960"/>
    </source>
</evidence>
<accession>A0A6J6DJU6</accession>
<dbReference type="AlphaFoldDB" id="A0A6J6DJU6"/>
<dbReference type="InterPro" id="IPR051050">
    <property type="entry name" value="Lipid_II_flippase_MurJ/MviN"/>
</dbReference>
<evidence type="ECO:0000256" key="2">
    <source>
        <dbReference type="ARBA" id="ARBA00022475"/>
    </source>
</evidence>
<evidence type="ECO:0000256" key="3">
    <source>
        <dbReference type="ARBA" id="ARBA00022692"/>
    </source>
</evidence>
<feature type="transmembrane region" description="Helical" evidence="8">
    <location>
        <begin position="94"/>
        <end position="116"/>
    </location>
</feature>
<feature type="transmembrane region" description="Helical" evidence="8">
    <location>
        <begin position="371"/>
        <end position="393"/>
    </location>
</feature>
<feature type="transmembrane region" description="Helical" evidence="8">
    <location>
        <begin position="432"/>
        <end position="455"/>
    </location>
</feature>
<dbReference type="GO" id="GO:0008360">
    <property type="term" value="P:regulation of cell shape"/>
    <property type="evidence" value="ECO:0007669"/>
    <property type="project" value="UniProtKB-KW"/>
</dbReference>
<evidence type="ECO:0000256" key="5">
    <source>
        <dbReference type="ARBA" id="ARBA00022984"/>
    </source>
</evidence>
<feature type="transmembrane region" description="Helical" evidence="8">
    <location>
        <begin position="60"/>
        <end position="82"/>
    </location>
</feature>
<dbReference type="GO" id="GO:0005886">
    <property type="term" value="C:plasma membrane"/>
    <property type="evidence" value="ECO:0007669"/>
    <property type="project" value="UniProtKB-SubCell"/>
</dbReference>
<feature type="transmembrane region" description="Helical" evidence="8">
    <location>
        <begin position="177"/>
        <end position="197"/>
    </location>
</feature>
<evidence type="ECO:0000256" key="1">
    <source>
        <dbReference type="ARBA" id="ARBA00004651"/>
    </source>
</evidence>
<dbReference type="PRINTS" id="PR01806">
    <property type="entry name" value="VIRFACTRMVIN"/>
</dbReference>
<dbReference type="GO" id="GO:0009252">
    <property type="term" value="P:peptidoglycan biosynthetic process"/>
    <property type="evidence" value="ECO:0007669"/>
    <property type="project" value="UniProtKB-KW"/>
</dbReference>
<feature type="transmembrane region" description="Helical" evidence="8">
    <location>
        <begin position="294"/>
        <end position="316"/>
    </location>
</feature>
<feature type="transmembrane region" description="Helical" evidence="8">
    <location>
        <begin position="136"/>
        <end position="156"/>
    </location>
</feature>
<feature type="transmembrane region" description="Helical" evidence="8">
    <location>
        <begin position="337"/>
        <end position="359"/>
    </location>
</feature>
<evidence type="ECO:0000256" key="6">
    <source>
        <dbReference type="ARBA" id="ARBA00022989"/>
    </source>
</evidence>
<protein>
    <submittedName>
        <fullName evidence="9">Unannotated protein</fullName>
    </submittedName>
</protein>